<dbReference type="RefSeq" id="WP_270006898.1">
    <property type="nucleotide sequence ID" value="NZ_JAPCID010000084.1"/>
</dbReference>
<dbReference type="CDD" id="cd06170">
    <property type="entry name" value="LuxR_C_like"/>
    <property type="match status" value="1"/>
</dbReference>
<dbReference type="InterPro" id="IPR039420">
    <property type="entry name" value="WalR-like"/>
</dbReference>
<dbReference type="PROSITE" id="PS00622">
    <property type="entry name" value="HTH_LUXR_1"/>
    <property type="match status" value="1"/>
</dbReference>
<dbReference type="InterPro" id="IPR036388">
    <property type="entry name" value="WH-like_DNA-bd_sf"/>
</dbReference>
<dbReference type="EMBL" id="JAPCID010000084">
    <property type="protein sequence ID" value="MDA0142355.1"/>
    <property type="molecule type" value="Genomic_DNA"/>
</dbReference>
<dbReference type="PANTHER" id="PTHR43214:SF42">
    <property type="entry name" value="TRANSCRIPTIONAL REGULATORY PROTEIN DESR"/>
    <property type="match status" value="1"/>
</dbReference>
<dbReference type="Gene3D" id="1.25.40.10">
    <property type="entry name" value="Tetratricopeptide repeat domain"/>
    <property type="match status" value="1"/>
</dbReference>
<dbReference type="Proteomes" id="UP001147700">
    <property type="component" value="Unassembled WGS sequence"/>
</dbReference>
<feature type="non-terminal residue" evidence="4">
    <location>
        <position position="1"/>
    </location>
</feature>
<dbReference type="SUPFAM" id="SSF48452">
    <property type="entry name" value="TPR-like"/>
    <property type="match status" value="1"/>
</dbReference>
<evidence type="ECO:0000256" key="2">
    <source>
        <dbReference type="SAM" id="MobiDB-lite"/>
    </source>
</evidence>
<feature type="domain" description="HTH luxR-type" evidence="3">
    <location>
        <begin position="583"/>
        <end position="644"/>
    </location>
</feature>
<organism evidence="4 5">
    <name type="scientific">Solirubrobacter deserti</name>
    <dbReference type="NCBI Taxonomy" id="2282478"/>
    <lineage>
        <taxon>Bacteria</taxon>
        <taxon>Bacillati</taxon>
        <taxon>Actinomycetota</taxon>
        <taxon>Thermoleophilia</taxon>
        <taxon>Solirubrobacterales</taxon>
        <taxon>Solirubrobacteraceae</taxon>
        <taxon>Solirubrobacter</taxon>
    </lineage>
</organism>
<comment type="caution">
    <text evidence="4">The sequence shown here is derived from an EMBL/GenBank/DDBJ whole genome shotgun (WGS) entry which is preliminary data.</text>
</comment>
<dbReference type="PRINTS" id="PR00038">
    <property type="entry name" value="HTHLUXR"/>
</dbReference>
<keyword evidence="1" id="KW-0238">DNA-binding</keyword>
<protein>
    <submittedName>
        <fullName evidence="4">LuxR C-terminal-related transcriptional regulator</fullName>
    </submittedName>
</protein>
<dbReference type="InterPro" id="IPR000792">
    <property type="entry name" value="Tscrpt_reg_LuxR_C"/>
</dbReference>
<accession>A0ABT4RV75</accession>
<gene>
    <name evidence="4" type="ORF">OJ962_33030</name>
</gene>
<reference evidence="4" key="1">
    <citation type="submission" date="2022-10" db="EMBL/GenBank/DDBJ databases">
        <title>The WGS of Solirubrobacter sp. CPCC 204708.</title>
        <authorList>
            <person name="Jiang Z."/>
        </authorList>
    </citation>
    <scope>NUCLEOTIDE SEQUENCE</scope>
    <source>
        <strain evidence="4">CPCC 204708</strain>
    </source>
</reference>
<proteinExistence type="predicted"/>
<dbReference type="Pfam" id="PF00196">
    <property type="entry name" value="GerE"/>
    <property type="match status" value="1"/>
</dbReference>
<feature type="region of interest" description="Disordered" evidence="2">
    <location>
        <begin position="1"/>
        <end position="28"/>
    </location>
</feature>
<name>A0ABT4RV75_9ACTN</name>
<dbReference type="SUPFAM" id="SSF46894">
    <property type="entry name" value="C-terminal effector domain of the bipartite response regulators"/>
    <property type="match status" value="1"/>
</dbReference>
<dbReference type="Gene3D" id="1.10.10.10">
    <property type="entry name" value="Winged helix-like DNA-binding domain superfamily/Winged helix DNA-binding domain"/>
    <property type="match status" value="1"/>
</dbReference>
<evidence type="ECO:0000313" key="5">
    <source>
        <dbReference type="Proteomes" id="UP001147700"/>
    </source>
</evidence>
<dbReference type="SMART" id="SM00421">
    <property type="entry name" value="HTH_LUXR"/>
    <property type="match status" value="1"/>
</dbReference>
<dbReference type="PROSITE" id="PS50043">
    <property type="entry name" value="HTH_LUXR_2"/>
    <property type="match status" value="1"/>
</dbReference>
<evidence type="ECO:0000256" key="1">
    <source>
        <dbReference type="ARBA" id="ARBA00023125"/>
    </source>
</evidence>
<dbReference type="InterPro" id="IPR011990">
    <property type="entry name" value="TPR-like_helical_dom_sf"/>
</dbReference>
<sequence>GPHDLAAGPPTAATHGLAAAPHGAPSHTGAASLAALEAAVQAGLVEARRERDLPVIAFEPPLVAAAVQAHVGPARLASLHRVAAAIAEDQAVALKHLAAAAAGPDAELADRLDAFARDRRERPDAASALLAASRLSPTVAQREDRLLRAVDWMLLAGEVAWARVHAGDVARCTITARRESILGQLAVAGDRVREAGDRLAVAWERCDPDAEPEVAATIAHRKAFLALVHLEDAEVAEWARRALALAPHDRLSVEWTATLALALWRQSHREHAYATLDQAMIGDREHDAQLTGMRAWLTIAGGDVSQRVRDDLAAAADTELRLGALEIGVVHLNVLVRAHFAAGDWDEATTVAERAIALGSELEDVSARIFVWWAAALVPGARGDFATLDALAARAQAEPTDAPDRVLAVGVAQALQHAPRGDAQATLDALAPVAALTPNGAIDEPGFWPWQHLYADALVALGRLADADHFLARHEQLAQRRDHHPAQARLAAVRGRLEATRGDRDAAEHAFTTAVEVTEPLQRPYELAQARLALGQFLRRERRRRSAADLILAARATFVELGAAPAVARCDRELGASGVGRLKREDASALTPQEVTVAQLVASGHSNREVANDLQLSVKTVEVHLTRIYAKLGISSRGQLASRL</sequence>
<dbReference type="PANTHER" id="PTHR43214">
    <property type="entry name" value="TWO-COMPONENT RESPONSE REGULATOR"/>
    <property type="match status" value="1"/>
</dbReference>
<dbReference type="InterPro" id="IPR016032">
    <property type="entry name" value="Sig_transdc_resp-reg_C-effctor"/>
</dbReference>
<keyword evidence="5" id="KW-1185">Reference proteome</keyword>
<evidence type="ECO:0000259" key="3">
    <source>
        <dbReference type="PROSITE" id="PS50043"/>
    </source>
</evidence>
<evidence type="ECO:0000313" key="4">
    <source>
        <dbReference type="EMBL" id="MDA0142355.1"/>
    </source>
</evidence>